<comment type="caution">
    <text evidence="1">The sequence shown here is derived from an EMBL/GenBank/DDBJ whole genome shotgun (WGS) entry which is preliminary data.</text>
</comment>
<reference evidence="1 2" key="1">
    <citation type="submission" date="2017-03" db="EMBL/GenBank/DDBJ databases">
        <title>Draft genome sequence of Streptomyces scabrisporus NF3, endophyte isolated from Amphipterygium adstringens.</title>
        <authorList>
            <person name="Vazquez M."/>
            <person name="Ceapa C.D."/>
            <person name="Rodriguez Luna D."/>
            <person name="Sanchez Esquivel S."/>
        </authorList>
    </citation>
    <scope>NUCLEOTIDE SEQUENCE [LARGE SCALE GENOMIC DNA]</scope>
    <source>
        <strain evidence="1 2">NF3</strain>
    </source>
</reference>
<gene>
    <name evidence="1" type="ORF">B4N89_45570</name>
</gene>
<evidence type="ECO:0000313" key="2">
    <source>
        <dbReference type="Proteomes" id="UP000190037"/>
    </source>
</evidence>
<accession>A0A1T3NJ49</accession>
<protein>
    <submittedName>
        <fullName evidence="1">Uncharacterized protein</fullName>
    </submittedName>
</protein>
<evidence type="ECO:0000313" key="1">
    <source>
        <dbReference type="EMBL" id="OPC76755.1"/>
    </source>
</evidence>
<dbReference type="RefSeq" id="WP_143658390.1">
    <property type="nucleotide sequence ID" value="NZ_MWQN01000005.1"/>
</dbReference>
<name>A0A1T3NJ49_9ACTN</name>
<dbReference type="EMBL" id="MWQN01000005">
    <property type="protein sequence ID" value="OPC76755.1"/>
    <property type="molecule type" value="Genomic_DNA"/>
</dbReference>
<keyword evidence="2" id="KW-1185">Reference proteome</keyword>
<proteinExistence type="predicted"/>
<organism evidence="1 2">
    <name type="scientific">Embleya scabrispora</name>
    <dbReference type="NCBI Taxonomy" id="159449"/>
    <lineage>
        <taxon>Bacteria</taxon>
        <taxon>Bacillati</taxon>
        <taxon>Actinomycetota</taxon>
        <taxon>Actinomycetes</taxon>
        <taxon>Kitasatosporales</taxon>
        <taxon>Streptomycetaceae</taxon>
        <taxon>Embleya</taxon>
    </lineage>
</organism>
<dbReference type="Proteomes" id="UP000190037">
    <property type="component" value="Unassembled WGS sequence"/>
</dbReference>
<dbReference type="AlphaFoldDB" id="A0A1T3NJ49"/>
<dbReference type="OrthoDB" id="218750at2"/>
<sequence length="393" mass="42147">MTLDFQAIDDEGVPSAVTGLLQTGGSWRAGSLVGLERIGGYLSGGWDPPIEVQAPERVGHGEWTALIGRIGAIALRAATPSTPAEHRERLLALLEVWSESVFVDADARWRVGNVSEPSVFRPWIRDEHGATIRLFPYTGGMRVLEFRRGAAAAPGLGPLTDVVESPRGGWGAARQIRELIALVRTRGPMPWDPGAVARLVDGTGISRAAAVLLLAANPGTRSSPEPFPDREERQALGLTDVEAKLAAAELHWLIDTERLDLFADALPADPGELWAPDGPKVVADRIAAVWRTLRGHPASVPEASRALIAALKPKTPAAELCTVLAHPSGDPLVSTDRDTWPHASIMSIGLVDDSSQGDEPRRMERLLQDVAGWCRRCTPNCPPATRSGKASRP</sequence>